<feature type="binding site" description="axial binding residue" evidence="13">
    <location>
        <position position="469"/>
    </location>
    <ligand>
        <name>heme</name>
        <dbReference type="ChEBI" id="CHEBI:30413"/>
    </ligand>
    <ligandPart>
        <name>Fe</name>
        <dbReference type="ChEBI" id="CHEBI:18248"/>
    </ligandPart>
</feature>
<dbReference type="Pfam" id="PF00067">
    <property type="entry name" value="p450"/>
    <property type="match status" value="1"/>
</dbReference>
<evidence type="ECO:0000256" key="12">
    <source>
        <dbReference type="ARBA" id="ARBA00023136"/>
    </source>
</evidence>
<evidence type="ECO:0000256" key="7">
    <source>
        <dbReference type="ARBA" id="ARBA00022824"/>
    </source>
</evidence>
<evidence type="ECO:0000256" key="11">
    <source>
        <dbReference type="ARBA" id="ARBA00023033"/>
    </source>
</evidence>
<dbReference type="InterPro" id="IPR001128">
    <property type="entry name" value="Cyt_P450"/>
</dbReference>
<feature type="signal peptide" evidence="15">
    <location>
        <begin position="1"/>
        <end position="21"/>
    </location>
</feature>
<dbReference type="GO" id="GO:0004497">
    <property type="term" value="F:monooxygenase activity"/>
    <property type="evidence" value="ECO:0007669"/>
    <property type="project" value="UniProtKB-KW"/>
</dbReference>
<dbReference type="InterPro" id="IPR002401">
    <property type="entry name" value="Cyt_P450_E_grp-I"/>
</dbReference>
<dbReference type="PROSITE" id="PS00086">
    <property type="entry name" value="CYTOCHROME_P450"/>
    <property type="match status" value="1"/>
</dbReference>
<reference evidence="16" key="1">
    <citation type="submission" date="2016-11" db="EMBL/GenBank/DDBJ databases">
        <title>Comparative effects of crude oil on the Antarctic and temperate congenic copepods Tigriopus kingsejongensis and Tigriopus japonicus.</title>
        <authorList>
            <person name="Lee J.-S."/>
        </authorList>
    </citation>
    <scope>NUCLEOTIDE SEQUENCE</scope>
</reference>
<evidence type="ECO:0000256" key="6">
    <source>
        <dbReference type="ARBA" id="ARBA00022723"/>
    </source>
</evidence>
<dbReference type="GO" id="GO:0005789">
    <property type="term" value="C:endoplasmic reticulum membrane"/>
    <property type="evidence" value="ECO:0007669"/>
    <property type="project" value="UniProtKB-SubCell"/>
</dbReference>
<keyword evidence="9 14" id="KW-0560">Oxidoreductase</keyword>
<keyword evidence="15" id="KW-0732">Signal</keyword>
<keyword evidence="10 13" id="KW-0408">Iron</keyword>
<comment type="cofactor">
    <cofactor evidence="1 13">
        <name>heme</name>
        <dbReference type="ChEBI" id="CHEBI:30413"/>
    </cofactor>
</comment>
<keyword evidence="5 13" id="KW-0349">Heme</keyword>
<dbReference type="InterPro" id="IPR050476">
    <property type="entry name" value="Insect_CytP450_Detox"/>
</dbReference>
<dbReference type="GO" id="GO:0020037">
    <property type="term" value="F:heme binding"/>
    <property type="evidence" value="ECO:0007669"/>
    <property type="project" value="InterPro"/>
</dbReference>
<dbReference type="AlphaFoldDB" id="A0A2H4FY78"/>
<dbReference type="SUPFAM" id="SSF48264">
    <property type="entry name" value="Cytochrome P450"/>
    <property type="match status" value="1"/>
</dbReference>
<dbReference type="InterPro" id="IPR036396">
    <property type="entry name" value="Cyt_P450_sf"/>
</dbReference>
<evidence type="ECO:0000256" key="3">
    <source>
        <dbReference type="ARBA" id="ARBA00004406"/>
    </source>
</evidence>
<proteinExistence type="evidence at transcript level"/>
<evidence type="ECO:0000256" key="2">
    <source>
        <dbReference type="ARBA" id="ARBA00004174"/>
    </source>
</evidence>
<evidence type="ECO:0000256" key="9">
    <source>
        <dbReference type="ARBA" id="ARBA00023002"/>
    </source>
</evidence>
<comment type="similarity">
    <text evidence="4 14">Belongs to the cytochrome P450 family.</text>
</comment>
<dbReference type="PRINTS" id="PR00385">
    <property type="entry name" value="P450"/>
</dbReference>
<evidence type="ECO:0000256" key="15">
    <source>
        <dbReference type="SAM" id="SignalP"/>
    </source>
</evidence>
<evidence type="ECO:0000256" key="5">
    <source>
        <dbReference type="ARBA" id="ARBA00022617"/>
    </source>
</evidence>
<keyword evidence="6 13" id="KW-0479">Metal-binding</keyword>
<organism evidence="16">
    <name type="scientific">Tigriopus kingsejongensis</name>
    <dbReference type="NCBI Taxonomy" id="1133412"/>
    <lineage>
        <taxon>Eukaryota</taxon>
        <taxon>Metazoa</taxon>
        <taxon>Ecdysozoa</taxon>
        <taxon>Arthropoda</taxon>
        <taxon>Crustacea</taxon>
        <taxon>Multicrustacea</taxon>
        <taxon>Hexanauplia</taxon>
        <taxon>Copepoda</taxon>
        <taxon>Harpacticoida</taxon>
        <taxon>Harpacticidae</taxon>
        <taxon>Tigriopus</taxon>
    </lineage>
</organism>
<keyword evidence="11 14" id="KW-0503">Monooxygenase</keyword>
<dbReference type="GO" id="GO:0016705">
    <property type="term" value="F:oxidoreductase activity, acting on paired donors, with incorporation or reduction of molecular oxygen"/>
    <property type="evidence" value="ECO:0007669"/>
    <property type="project" value="InterPro"/>
</dbReference>
<dbReference type="Gene3D" id="1.10.630.10">
    <property type="entry name" value="Cytochrome P450"/>
    <property type="match status" value="1"/>
</dbReference>
<evidence type="ECO:0000256" key="4">
    <source>
        <dbReference type="ARBA" id="ARBA00010617"/>
    </source>
</evidence>
<dbReference type="PANTHER" id="PTHR24292:SF104">
    <property type="entry name" value="CYTOCHROME P450 308A1-RELATED"/>
    <property type="match status" value="1"/>
</dbReference>
<keyword evidence="8" id="KW-0492">Microsome</keyword>
<dbReference type="PRINTS" id="PR00463">
    <property type="entry name" value="EP450I"/>
</dbReference>
<dbReference type="InterPro" id="IPR017972">
    <property type="entry name" value="Cyt_P450_CS"/>
</dbReference>
<keyword evidence="12" id="KW-0472">Membrane</keyword>
<dbReference type="GO" id="GO:0005506">
    <property type="term" value="F:iron ion binding"/>
    <property type="evidence" value="ECO:0007669"/>
    <property type="project" value="InterPro"/>
</dbReference>
<accession>A0A2H4FY78</accession>
<evidence type="ECO:0000313" key="16">
    <source>
        <dbReference type="EMBL" id="APH81387.1"/>
    </source>
</evidence>
<dbReference type="CDD" id="cd11056">
    <property type="entry name" value="CYP6-like"/>
    <property type="match status" value="1"/>
</dbReference>
<dbReference type="FunFam" id="1.10.630.10:FF:000042">
    <property type="entry name" value="Cytochrome P450"/>
    <property type="match status" value="1"/>
</dbReference>
<evidence type="ECO:0000256" key="8">
    <source>
        <dbReference type="ARBA" id="ARBA00022848"/>
    </source>
</evidence>
<sequence length="525" mass="59406">MLLYLLLSIVCLLAWLYQSITKKYGTYQAQGIAEYQPSFPFGSPNQKKLMLGQVNFLNMADEVYESFPNEKLVVHFQMGKPQVVVRDLELAKLVLIKDFDHFTDRRTVQMSVETEAQKVMSLMLTIIKGEQWKAMRNMISPIFTSGKLKAMTPVINKIGDDFVKHLEPLARSGEEFQAKDVMTNYTTDVIANCAFGIEANALKDPNSLFKRMILGLTGGVKGMCRVLTILFLPPVARLLKLSLLNEESTDYFVKVLKKTMKDRRESKVKRNDLMDMIIEALQDSKTNEGPTEDDQFERDAQVKPNNFQSIPQEDIEMYAIANAFVMFFAGFETSSTIMAICSVMLANHPDVQERLLTEIQDIIEEHGSQHLPYDVVQTLPYLDMVINETLRHYPLAVAERECVKDYTFPGEKLTVTQGMLVQVPSPAIMMDSQYFPNPKTFNPENFSEASKATRSPYAFLAFGQGPRNCVGMRFALLQVKIAMIRTVANYQIHRCSKTIDSFRVSPSSASSQPIGGTYITVSKRS</sequence>
<feature type="chain" id="PRO_5014167534" evidence="15">
    <location>
        <begin position="22"/>
        <end position="525"/>
    </location>
</feature>
<keyword evidence="7" id="KW-0256">Endoplasmic reticulum</keyword>
<evidence type="ECO:0000256" key="1">
    <source>
        <dbReference type="ARBA" id="ARBA00001971"/>
    </source>
</evidence>
<evidence type="ECO:0000256" key="13">
    <source>
        <dbReference type="PIRSR" id="PIRSR602401-1"/>
    </source>
</evidence>
<dbReference type="EMBL" id="KY249916">
    <property type="protein sequence ID" value="APH81387.1"/>
    <property type="molecule type" value="mRNA"/>
</dbReference>
<evidence type="ECO:0000256" key="10">
    <source>
        <dbReference type="ARBA" id="ARBA00023004"/>
    </source>
</evidence>
<name>A0A2H4FY78_9MAXI</name>
<evidence type="ECO:0000256" key="14">
    <source>
        <dbReference type="RuleBase" id="RU000461"/>
    </source>
</evidence>
<dbReference type="PANTHER" id="PTHR24292">
    <property type="entry name" value="CYTOCHROME P450"/>
    <property type="match status" value="1"/>
</dbReference>
<comment type="subcellular location">
    <subcellularLocation>
        <location evidence="3">Endoplasmic reticulum membrane</location>
        <topology evidence="3">Peripheral membrane protein</topology>
    </subcellularLocation>
    <subcellularLocation>
        <location evidence="2">Microsome membrane</location>
        <topology evidence="2">Peripheral membrane protein</topology>
    </subcellularLocation>
</comment>
<protein>
    <submittedName>
        <fullName evidence="16">Cytochrome P450 CYP3025B1</fullName>
    </submittedName>
</protein>